<name>A0AAJ0XBN7_9GAMM</name>
<reference evidence="1" key="2">
    <citation type="journal article" date="2020" name="Microorganisms">
        <title>Osmotic Adaptation and Compatible Solute Biosynthesis of Phototrophic Bacteria as Revealed from Genome Analyses.</title>
        <authorList>
            <person name="Imhoff J.F."/>
            <person name="Rahn T."/>
            <person name="Kunzel S."/>
            <person name="Keller A."/>
            <person name="Neulinger S.C."/>
        </authorList>
    </citation>
    <scope>NUCLEOTIDE SEQUENCE</scope>
    <source>
        <strain evidence="1">DSM 11080</strain>
    </source>
</reference>
<protein>
    <submittedName>
        <fullName evidence="1">Uncharacterized protein</fullName>
    </submittedName>
</protein>
<dbReference type="NCBIfam" id="NF047733">
    <property type="entry name" value="antiphage_MADS7"/>
    <property type="match status" value="1"/>
</dbReference>
<dbReference type="InterPro" id="IPR058120">
    <property type="entry name" value="MADS7"/>
</dbReference>
<accession>A0AAJ0XBN7</accession>
<gene>
    <name evidence="1" type="ORF">CKO40_17590</name>
</gene>
<dbReference type="RefSeq" id="WP_200347763.1">
    <property type="nucleotide sequence ID" value="NZ_NRSJ01000039.1"/>
</dbReference>
<proteinExistence type="predicted"/>
<keyword evidence="2" id="KW-1185">Reference proteome</keyword>
<dbReference type="EMBL" id="NRSJ01000039">
    <property type="protein sequence ID" value="MBK1706310.1"/>
    <property type="molecule type" value="Genomic_DNA"/>
</dbReference>
<reference evidence="1" key="1">
    <citation type="submission" date="2017-08" db="EMBL/GenBank/DDBJ databases">
        <authorList>
            <person name="Imhoff J.F."/>
            <person name="Rahn T."/>
            <person name="Kuenzel S."/>
            <person name="Neulinger S.C."/>
        </authorList>
    </citation>
    <scope>NUCLEOTIDE SEQUENCE</scope>
    <source>
        <strain evidence="1">DSM 11080</strain>
    </source>
</reference>
<dbReference type="Proteomes" id="UP001296776">
    <property type="component" value="Unassembled WGS sequence"/>
</dbReference>
<sequence>MPVAPLSRQQKLFKMDALLPLDANNLDVDEAVTRLLVYLRTNGRQIRNTFKPPLMDETPDAETPKAVVAALVEDGSVQIQGIDDPARRELITNWLESHFALMSRRGKSAGGDYRMGGLRPLHFNVIKLFNPKVKRQDRYLSDWLFNVIHQDNLLYANPDSLFKRFFGEGVKFFGESDLRTDEAALKTLAAADRLDIELLFLLRLTERFEVDKFGTRAQDQVIAHSFLCPEQVELMREDLGLLFLYKDSIPRRELINYMTTLMVFHAALYFFQVVRIANHAVAEGELPPARGECPKAGEARHHAPFELTLFCDLANGHDPTVKELSETCYQDLFKEVERYFRSGYTLKKLEEFAASYLSPAQKKQTGKDYVGLLLEAFRNHGDLNGYFNRDINDVIQAARDPDTEQDDPDIARIIEVCNQRKLDKLDTFVEILLHFQYGTLREQHRKLIAGLCGIDQERGLLAGKGRVKRRFVLGNELLEVLIQLAVLRERQSDNRFETHPIQIRDFVDWLAGRYGLLVDRLGPAAATESEQVNRALARNHDALKTRLRQLGFFVDLADASNSQVIEPRFTIAGAELEAA</sequence>
<evidence type="ECO:0000313" key="2">
    <source>
        <dbReference type="Proteomes" id="UP001296776"/>
    </source>
</evidence>
<organism evidence="1 2">
    <name type="scientific">Halochromatium glycolicum</name>
    <dbReference type="NCBI Taxonomy" id="85075"/>
    <lineage>
        <taxon>Bacteria</taxon>
        <taxon>Pseudomonadati</taxon>
        <taxon>Pseudomonadota</taxon>
        <taxon>Gammaproteobacteria</taxon>
        <taxon>Chromatiales</taxon>
        <taxon>Chromatiaceae</taxon>
        <taxon>Halochromatium</taxon>
    </lineage>
</organism>
<dbReference type="AlphaFoldDB" id="A0AAJ0XBN7"/>
<comment type="caution">
    <text evidence="1">The sequence shown here is derived from an EMBL/GenBank/DDBJ whole genome shotgun (WGS) entry which is preliminary data.</text>
</comment>
<evidence type="ECO:0000313" key="1">
    <source>
        <dbReference type="EMBL" id="MBK1706310.1"/>
    </source>
</evidence>
<dbReference type="Pfam" id="PF26611">
    <property type="entry name" value="MAD7"/>
    <property type="match status" value="1"/>
</dbReference>